<dbReference type="RefSeq" id="WP_091432987.1">
    <property type="nucleotide sequence ID" value="NZ_FNMV01000009.1"/>
</dbReference>
<dbReference type="Gene3D" id="1.10.150.130">
    <property type="match status" value="1"/>
</dbReference>
<dbReference type="InterPro" id="IPR002104">
    <property type="entry name" value="Integrase_catalytic"/>
</dbReference>
<dbReference type="PROSITE" id="PS51900">
    <property type="entry name" value="CB"/>
    <property type="match status" value="1"/>
</dbReference>
<dbReference type="OrthoDB" id="9806835at2"/>
<evidence type="ECO:0000259" key="5">
    <source>
        <dbReference type="PROSITE" id="PS51900"/>
    </source>
</evidence>
<dbReference type="Proteomes" id="UP000198569">
    <property type="component" value="Unassembled WGS sequence"/>
</dbReference>
<dbReference type="GO" id="GO:0006310">
    <property type="term" value="P:DNA recombination"/>
    <property type="evidence" value="ECO:0007669"/>
    <property type="project" value="UniProtKB-KW"/>
</dbReference>
<dbReference type="STRING" id="229203.SAMN05444338_109167"/>
<evidence type="ECO:0000256" key="4">
    <source>
        <dbReference type="PROSITE-ProRule" id="PRU01248"/>
    </source>
</evidence>
<accession>A0A1H3B6B2</accession>
<reference evidence="7" key="1">
    <citation type="submission" date="2016-10" db="EMBL/GenBank/DDBJ databases">
        <authorList>
            <person name="Varghese N."/>
            <person name="Submissions S."/>
        </authorList>
    </citation>
    <scope>NUCLEOTIDE SEQUENCE [LARGE SCALE GENOMIC DNA]</scope>
    <source>
        <strain evidence="7">DSM 15718</strain>
    </source>
</reference>
<dbReference type="InterPro" id="IPR010998">
    <property type="entry name" value="Integrase_recombinase_N"/>
</dbReference>
<keyword evidence="2 4" id="KW-0238">DNA-binding</keyword>
<keyword evidence="7" id="KW-1185">Reference proteome</keyword>
<dbReference type="GO" id="GO:0015074">
    <property type="term" value="P:DNA integration"/>
    <property type="evidence" value="ECO:0007669"/>
    <property type="project" value="UniProtKB-KW"/>
</dbReference>
<dbReference type="SUPFAM" id="SSF56349">
    <property type="entry name" value="DNA breaking-rejoining enzymes"/>
    <property type="match status" value="1"/>
</dbReference>
<dbReference type="InterPro" id="IPR044068">
    <property type="entry name" value="CB"/>
</dbReference>
<gene>
    <name evidence="6" type="ORF">SAMN05444338_109167</name>
</gene>
<dbReference type="InterPro" id="IPR011010">
    <property type="entry name" value="DNA_brk_join_enz"/>
</dbReference>
<dbReference type="EMBL" id="FNMV01000009">
    <property type="protein sequence ID" value="SDX37443.1"/>
    <property type="molecule type" value="Genomic_DNA"/>
</dbReference>
<evidence type="ECO:0000313" key="6">
    <source>
        <dbReference type="EMBL" id="SDX37443.1"/>
    </source>
</evidence>
<evidence type="ECO:0000256" key="1">
    <source>
        <dbReference type="ARBA" id="ARBA00022908"/>
    </source>
</evidence>
<evidence type="ECO:0000256" key="3">
    <source>
        <dbReference type="ARBA" id="ARBA00023172"/>
    </source>
</evidence>
<protein>
    <submittedName>
        <fullName evidence="6">Phage integrase family protein</fullName>
    </submittedName>
</protein>
<sequence length="446" mass="52183">MKYFDIIIQNEPTNEPINFKIKVGMRDFSEVKLYIPKVDGKPTVLPNNRWYVYFYFRNPATNKMAKFKYSCKINTYKTVADRKQAGKVWVDFYTLLLNQNYNPFNKVEVILKTFDEIEFAKKQSIEKADEKSFDEISYTVKTALEYAYNNKLGSWKDTTASDYKTRLGVFMEWVGLNSLPDIDITELKEVHIIAFMNWLIKPKPQGRGVGGTSQDNYKRCLSGLFGKLVKDKIIPKNIVSEIETKKDDPIKNTPFTGYQVKDMRDYLLVHDIQLYYFIQFVIYTFLRPREIIRLTMEDINLREKYLQVETKTKRKQTKKLVGPIVTFLEGIDVSNLPSKANLFTKNGVIEVWDAKEKTKVDYYGHKFEKVKAHFKFNKDYGIYSFRHTAAIDLFYSFMKQGSTEHEAILKLMPITGHATETALRNYLRDVGGMLPKDYGADYTLEF</sequence>
<evidence type="ECO:0000313" key="7">
    <source>
        <dbReference type="Proteomes" id="UP000198569"/>
    </source>
</evidence>
<dbReference type="Pfam" id="PF00589">
    <property type="entry name" value="Phage_integrase"/>
    <property type="match status" value="1"/>
</dbReference>
<proteinExistence type="predicted"/>
<keyword evidence="3" id="KW-0233">DNA recombination</keyword>
<dbReference type="InterPro" id="IPR013762">
    <property type="entry name" value="Integrase-like_cat_sf"/>
</dbReference>
<feature type="domain" description="Core-binding (CB)" evidence="5">
    <location>
        <begin position="138"/>
        <end position="229"/>
    </location>
</feature>
<dbReference type="Gene3D" id="1.10.443.10">
    <property type="entry name" value="Intergrase catalytic core"/>
    <property type="match status" value="1"/>
</dbReference>
<dbReference type="AlphaFoldDB" id="A0A1H3B6B2"/>
<dbReference type="GO" id="GO:0003677">
    <property type="term" value="F:DNA binding"/>
    <property type="evidence" value="ECO:0007669"/>
    <property type="project" value="UniProtKB-UniRule"/>
</dbReference>
<keyword evidence="1" id="KW-0229">DNA integration</keyword>
<evidence type="ECO:0000256" key="2">
    <source>
        <dbReference type="ARBA" id="ARBA00023125"/>
    </source>
</evidence>
<name>A0A1H3B6B2_9FLAO</name>
<organism evidence="6 7">
    <name type="scientific">Flavobacterium degerlachei</name>
    <dbReference type="NCBI Taxonomy" id="229203"/>
    <lineage>
        <taxon>Bacteria</taxon>
        <taxon>Pseudomonadati</taxon>
        <taxon>Bacteroidota</taxon>
        <taxon>Flavobacteriia</taxon>
        <taxon>Flavobacteriales</taxon>
        <taxon>Flavobacteriaceae</taxon>
        <taxon>Flavobacterium</taxon>
    </lineage>
</organism>